<dbReference type="Gene3D" id="3.40.50.720">
    <property type="entry name" value="NAD(P)-binding Rossmann-like Domain"/>
    <property type="match status" value="1"/>
</dbReference>
<feature type="domain" description="NAD(P)-binding" evidence="1">
    <location>
        <begin position="11"/>
        <end position="204"/>
    </location>
</feature>
<evidence type="ECO:0000313" key="3">
    <source>
        <dbReference type="Proteomes" id="UP000193566"/>
    </source>
</evidence>
<protein>
    <recommendedName>
        <fullName evidence="1">NAD(P)-binding domain-containing protein</fullName>
    </recommendedName>
</protein>
<dbReference type="InterPro" id="IPR051606">
    <property type="entry name" value="Polyketide_Oxido-like"/>
</dbReference>
<dbReference type="InterPro" id="IPR016040">
    <property type="entry name" value="NAD(P)-bd_dom"/>
</dbReference>
<dbReference type="RefSeq" id="WP_085469602.1">
    <property type="nucleotide sequence ID" value="NZ_FXAV01000008.1"/>
</dbReference>
<accession>A0ABY1MD28</accession>
<dbReference type="InterPro" id="IPR036291">
    <property type="entry name" value="NAD(P)-bd_dom_sf"/>
</dbReference>
<dbReference type="EMBL" id="FXAV01000008">
    <property type="protein sequence ID" value="SMG45321.1"/>
    <property type="molecule type" value="Genomic_DNA"/>
</dbReference>
<name>A0ABY1MD28_RHORH</name>
<keyword evidence="3" id="KW-1185">Reference proteome</keyword>
<organism evidence="2 3">
    <name type="scientific">Rhodococcus rhodochrous J3</name>
    <dbReference type="NCBI Taxonomy" id="903528"/>
    <lineage>
        <taxon>Bacteria</taxon>
        <taxon>Bacillati</taxon>
        <taxon>Actinomycetota</taxon>
        <taxon>Actinomycetes</taxon>
        <taxon>Mycobacteriales</taxon>
        <taxon>Nocardiaceae</taxon>
        <taxon>Rhodococcus</taxon>
    </lineage>
</organism>
<evidence type="ECO:0000259" key="1">
    <source>
        <dbReference type="Pfam" id="PF13460"/>
    </source>
</evidence>
<evidence type="ECO:0000313" key="2">
    <source>
        <dbReference type="EMBL" id="SMG45321.1"/>
    </source>
</evidence>
<reference evidence="2 3" key="1">
    <citation type="submission" date="2017-04" db="EMBL/GenBank/DDBJ databases">
        <authorList>
            <person name="Varghese N."/>
            <person name="Submissions S."/>
        </authorList>
    </citation>
    <scope>NUCLEOTIDE SEQUENCE [LARGE SCALE GENOMIC DNA]</scope>
    <source>
        <strain evidence="2 3">J3</strain>
    </source>
</reference>
<dbReference type="SUPFAM" id="SSF51735">
    <property type="entry name" value="NAD(P)-binding Rossmann-fold domains"/>
    <property type="match status" value="1"/>
</dbReference>
<dbReference type="Pfam" id="PF13460">
    <property type="entry name" value="NAD_binding_10"/>
    <property type="match status" value="1"/>
</dbReference>
<proteinExistence type="predicted"/>
<dbReference type="PANTHER" id="PTHR43355">
    <property type="entry name" value="FLAVIN REDUCTASE (NADPH)"/>
    <property type="match status" value="1"/>
</dbReference>
<dbReference type="Proteomes" id="UP000193566">
    <property type="component" value="Unassembled WGS sequence"/>
</dbReference>
<gene>
    <name evidence="2" type="ORF">SAMN02745947_03174</name>
</gene>
<dbReference type="PANTHER" id="PTHR43355:SF2">
    <property type="entry name" value="FLAVIN REDUCTASE (NADPH)"/>
    <property type="match status" value="1"/>
</dbReference>
<comment type="caution">
    <text evidence="2">The sequence shown here is derived from an EMBL/GenBank/DDBJ whole genome shotgun (WGS) entry which is preliminary data.</text>
</comment>
<sequence>MRTQQRITVLGAGGRAGSAITRRVLGEGHRVTALVRSGARHPWLEGSGVTVVEGDATDPADVARAVTDADAVINAVTPFSAPPASFDGFDESFYERVIGAILAGIRSSGVRIVTVGLSADLRLPDGRVVADDPELFPPALRPFARAHARERLALEAASSTPDWLIVVPPAGLSAEARSDGYVLAEPVFSDAALSYDSLAAAVADEAVRPTRRGSALVLPRTQG</sequence>